<dbReference type="RefSeq" id="WP_377907714.1">
    <property type="nucleotide sequence ID" value="NZ_JBHSGK010000001.1"/>
</dbReference>
<organism evidence="2 3">
    <name type="scientific">Bacillus daqingensis</name>
    <dbReference type="NCBI Taxonomy" id="872396"/>
    <lineage>
        <taxon>Bacteria</taxon>
        <taxon>Bacillati</taxon>
        <taxon>Bacillota</taxon>
        <taxon>Bacilli</taxon>
        <taxon>Bacillales</taxon>
        <taxon>Bacillaceae</taxon>
        <taxon>Bacillus</taxon>
    </lineage>
</organism>
<feature type="transmembrane region" description="Helical" evidence="1">
    <location>
        <begin position="39"/>
        <end position="60"/>
    </location>
</feature>
<evidence type="ECO:0008006" key="4">
    <source>
        <dbReference type="Google" id="ProtNLM"/>
    </source>
</evidence>
<dbReference type="EMBL" id="JBHSGK010000001">
    <property type="protein sequence ID" value="MFC4735091.1"/>
    <property type="molecule type" value="Genomic_DNA"/>
</dbReference>
<evidence type="ECO:0000313" key="3">
    <source>
        <dbReference type="Proteomes" id="UP001595896"/>
    </source>
</evidence>
<reference evidence="3" key="1">
    <citation type="journal article" date="2019" name="Int. J. Syst. Evol. Microbiol.">
        <title>The Global Catalogue of Microorganisms (GCM) 10K type strain sequencing project: providing services to taxonomists for standard genome sequencing and annotation.</title>
        <authorList>
            <consortium name="The Broad Institute Genomics Platform"/>
            <consortium name="The Broad Institute Genome Sequencing Center for Infectious Disease"/>
            <person name="Wu L."/>
            <person name="Ma J."/>
        </authorList>
    </citation>
    <scope>NUCLEOTIDE SEQUENCE [LARGE SCALE GENOMIC DNA]</scope>
    <source>
        <strain evidence="3">JCM 12165</strain>
    </source>
</reference>
<feature type="transmembrane region" description="Helical" evidence="1">
    <location>
        <begin position="12"/>
        <end position="33"/>
    </location>
</feature>
<protein>
    <recommendedName>
        <fullName evidence="4">PH domain-containing protein</fullName>
    </recommendedName>
</protein>
<evidence type="ECO:0000313" key="2">
    <source>
        <dbReference type="EMBL" id="MFC4735091.1"/>
    </source>
</evidence>
<keyword evidence="1" id="KW-0812">Transmembrane</keyword>
<gene>
    <name evidence="2" type="ORF">ACFO4L_00715</name>
</gene>
<sequence length="143" mass="16732">MSFLFAKQNNWTVLGFLWAVTAVMTAWLTAARIHFGGVGLLEAAAAFTSLLAVIVSFYFFRLHRMELFRIEEDGIYIHEGPARKKRLVRWTQLHYAIWTQEGCLLVKEDEEQEVLQTNMLKEEDISLFYEQIGTKRPVYKRID</sequence>
<accession>A0ABV9NSD9</accession>
<name>A0ABV9NSD9_9BACI</name>
<comment type="caution">
    <text evidence="2">The sequence shown here is derived from an EMBL/GenBank/DDBJ whole genome shotgun (WGS) entry which is preliminary data.</text>
</comment>
<keyword evidence="1" id="KW-0472">Membrane</keyword>
<dbReference type="Proteomes" id="UP001595896">
    <property type="component" value="Unassembled WGS sequence"/>
</dbReference>
<proteinExistence type="predicted"/>
<keyword evidence="3" id="KW-1185">Reference proteome</keyword>
<evidence type="ECO:0000256" key="1">
    <source>
        <dbReference type="SAM" id="Phobius"/>
    </source>
</evidence>
<keyword evidence="1" id="KW-1133">Transmembrane helix</keyword>